<gene>
    <name evidence="1" type="ORF">NG799_10040</name>
</gene>
<dbReference type="EMBL" id="JAMXFF010000012">
    <property type="protein sequence ID" value="MCT7966671.1"/>
    <property type="molecule type" value="Genomic_DNA"/>
</dbReference>
<proteinExistence type="predicted"/>
<sequence>MSRSIAYQIEHSPSYASLRLDLEPDQTVFVESGAMAAMDTCIKMKSKIKGGLIKGLGRMVSGESLFISEFTAERKAGQLFVSPAVPGDIQHYVLQGNSLLIQSSGFLASSPTVVIDTKFQGFKGFFSGESLFLVRATGEGDLWFNSYGAIVEIPIAGDYIVDTSYIVAFEDTLDYRVEVLGGLSFRGLKTGIMGGEGLVCRFQGTGRLWVQSRSVFPFLNFLNPFRPVQSSSSSGSSASDSSGDE</sequence>
<dbReference type="Gene3D" id="3.60.160.10">
    <property type="entry name" value="Mitochondrial biogenesis AIM24"/>
    <property type="match status" value="1"/>
</dbReference>
<evidence type="ECO:0000313" key="2">
    <source>
        <dbReference type="Proteomes" id="UP001525890"/>
    </source>
</evidence>
<accession>A0ABT2MPJ1</accession>
<keyword evidence="2" id="KW-1185">Reference proteome</keyword>
<dbReference type="NCBIfam" id="TIGR00266">
    <property type="entry name" value="TIGR00266 family protein"/>
    <property type="match status" value="1"/>
</dbReference>
<comment type="caution">
    <text evidence="1">The sequence shown here is derived from an EMBL/GenBank/DDBJ whole genome shotgun (WGS) entry which is preliminary data.</text>
</comment>
<dbReference type="InterPro" id="IPR036983">
    <property type="entry name" value="AIM24_sf"/>
</dbReference>
<protein>
    <submittedName>
        <fullName evidence="1">TIGR00266 family protein</fullName>
    </submittedName>
</protein>
<organism evidence="1 2">
    <name type="scientific">Laspinema palackyanum D2a</name>
    <dbReference type="NCBI Taxonomy" id="2953684"/>
    <lineage>
        <taxon>Bacteria</taxon>
        <taxon>Bacillati</taxon>
        <taxon>Cyanobacteriota</taxon>
        <taxon>Cyanophyceae</taxon>
        <taxon>Oscillatoriophycideae</taxon>
        <taxon>Oscillatoriales</taxon>
        <taxon>Laspinemataceae</taxon>
        <taxon>Laspinema</taxon>
        <taxon>Laspinema palackyanum</taxon>
    </lineage>
</organism>
<dbReference type="PANTHER" id="PTHR43657">
    <property type="entry name" value="TRYPTOPHAN RNA-BINDING ATTENUATOR PROTEIN-LIKE PROTEIN"/>
    <property type="match status" value="1"/>
</dbReference>
<dbReference type="Pfam" id="PF01987">
    <property type="entry name" value="AIM24"/>
    <property type="match status" value="1"/>
</dbReference>
<dbReference type="InterPro" id="IPR016031">
    <property type="entry name" value="Trp_RNA-bd_attenuator-like_dom"/>
</dbReference>
<dbReference type="SUPFAM" id="SSF51219">
    <property type="entry name" value="TRAP-like"/>
    <property type="match status" value="1"/>
</dbReference>
<dbReference type="PANTHER" id="PTHR43657:SF1">
    <property type="entry name" value="ALTERED INHERITANCE OF MITOCHONDRIA PROTEIN 24, MITOCHONDRIAL"/>
    <property type="match status" value="1"/>
</dbReference>
<dbReference type="RefSeq" id="WP_368006306.1">
    <property type="nucleotide sequence ID" value="NZ_JAMXFF010000012.1"/>
</dbReference>
<reference evidence="1 2" key="1">
    <citation type="journal article" date="2022" name="Front. Microbiol.">
        <title>High genomic differentiation and limited gene flow indicate recent cryptic speciation within the genus Laspinema (cyanobacteria).</title>
        <authorList>
            <person name="Stanojkovic A."/>
            <person name="Skoupy S."/>
            <person name="Skaloud P."/>
            <person name="Dvorak P."/>
        </authorList>
    </citation>
    <scope>NUCLEOTIDE SEQUENCE [LARGE SCALE GENOMIC DNA]</scope>
    <source>
        <strain evidence="1 2">D2a</strain>
    </source>
</reference>
<evidence type="ECO:0000313" key="1">
    <source>
        <dbReference type="EMBL" id="MCT7966671.1"/>
    </source>
</evidence>
<name>A0ABT2MPJ1_9CYAN</name>
<dbReference type="InterPro" id="IPR002838">
    <property type="entry name" value="AIM24"/>
</dbReference>
<dbReference type="Proteomes" id="UP001525890">
    <property type="component" value="Unassembled WGS sequence"/>
</dbReference>